<keyword evidence="6 12" id="KW-0812">Transmembrane</keyword>
<evidence type="ECO:0000256" key="7">
    <source>
        <dbReference type="ARBA" id="ARBA00022958"/>
    </source>
</evidence>
<keyword evidence="3 12" id="KW-0813">Transport</keyword>
<dbReference type="GO" id="GO:0043269">
    <property type="term" value="P:regulation of monoatomic ion transport"/>
    <property type="evidence" value="ECO:0007669"/>
    <property type="project" value="InterPro"/>
</dbReference>
<dbReference type="AlphaFoldDB" id="A0A8C5R9I9"/>
<evidence type="ECO:0000313" key="14">
    <source>
        <dbReference type="Proteomes" id="UP000694569"/>
    </source>
</evidence>
<name>A0A8C5R9I9_9ANUR</name>
<keyword evidence="9 12" id="KW-0406">Ion transport</keyword>
<reference evidence="13" key="1">
    <citation type="submission" date="2025-08" db="UniProtKB">
        <authorList>
            <consortium name="Ensembl"/>
        </authorList>
    </citation>
    <scope>IDENTIFICATION</scope>
</reference>
<dbReference type="GO" id="GO:0016020">
    <property type="term" value="C:membrane"/>
    <property type="evidence" value="ECO:0007669"/>
    <property type="project" value="UniProtKB-SubCell"/>
</dbReference>
<evidence type="ECO:0000256" key="3">
    <source>
        <dbReference type="ARBA" id="ARBA00022448"/>
    </source>
</evidence>
<evidence type="ECO:0000256" key="1">
    <source>
        <dbReference type="ARBA" id="ARBA00004167"/>
    </source>
</evidence>
<evidence type="ECO:0000256" key="5">
    <source>
        <dbReference type="ARBA" id="ARBA00022607"/>
    </source>
</evidence>
<dbReference type="Pfam" id="PF02038">
    <property type="entry name" value="ATP1G1_PLM_MAT8"/>
    <property type="match status" value="1"/>
</dbReference>
<comment type="similarity">
    <text evidence="2 12">Belongs to the FXYD family.</text>
</comment>
<keyword evidence="11" id="KW-0739">Sodium transport</keyword>
<evidence type="ECO:0000256" key="9">
    <source>
        <dbReference type="ARBA" id="ARBA00023065"/>
    </source>
</evidence>
<dbReference type="GO" id="GO:0006814">
    <property type="term" value="P:sodium ion transport"/>
    <property type="evidence" value="ECO:0007669"/>
    <property type="project" value="UniProtKB-KW"/>
</dbReference>
<evidence type="ECO:0000256" key="11">
    <source>
        <dbReference type="ARBA" id="ARBA00023201"/>
    </source>
</evidence>
<dbReference type="PANTHER" id="PTHR14132">
    <property type="entry name" value="SODIUM/POTASSIUM-TRANSPORTING ATPASE SUBUNIT GAMMA"/>
    <property type="match status" value="1"/>
</dbReference>
<evidence type="ECO:0000256" key="8">
    <source>
        <dbReference type="ARBA" id="ARBA00023053"/>
    </source>
</evidence>
<dbReference type="Proteomes" id="UP000694569">
    <property type="component" value="Unplaced"/>
</dbReference>
<keyword evidence="10 12" id="KW-0472">Membrane</keyword>
<dbReference type="OrthoDB" id="8430468at2759"/>
<dbReference type="PANTHER" id="PTHR14132:SF3">
    <property type="entry name" value="SODIUM_POTASSIUM-TRANSPORTING ATPASE SUBUNIT GAMMA"/>
    <property type="match status" value="1"/>
</dbReference>
<feature type="transmembrane region" description="Helical" evidence="12">
    <location>
        <begin position="66"/>
        <end position="85"/>
    </location>
</feature>
<dbReference type="CDD" id="cd20318">
    <property type="entry name" value="FXYD2"/>
    <property type="match status" value="1"/>
</dbReference>
<keyword evidence="12" id="KW-1133">Transmembrane helix</keyword>
<dbReference type="InterPro" id="IPR047282">
    <property type="entry name" value="ATNG"/>
</dbReference>
<dbReference type="GO" id="GO:0006813">
    <property type="term" value="P:potassium ion transport"/>
    <property type="evidence" value="ECO:0007669"/>
    <property type="project" value="UniProtKB-KW"/>
</dbReference>
<protein>
    <recommendedName>
        <fullName evidence="12">FXYD domain-containing ion transport regulator</fullName>
    </recommendedName>
</protein>
<keyword evidence="8" id="KW-0915">Sodium</keyword>
<evidence type="ECO:0000256" key="12">
    <source>
        <dbReference type="RuleBase" id="RU364131"/>
    </source>
</evidence>
<evidence type="ECO:0000256" key="10">
    <source>
        <dbReference type="ARBA" id="ARBA00023136"/>
    </source>
</evidence>
<keyword evidence="5" id="KW-0740">Sodium/potassium transport</keyword>
<evidence type="ECO:0000256" key="2">
    <source>
        <dbReference type="ARBA" id="ARBA00005948"/>
    </source>
</evidence>
<proteinExistence type="inferred from homology"/>
<evidence type="ECO:0000313" key="13">
    <source>
        <dbReference type="Ensembl" id="ENSLLEP00000049221.1"/>
    </source>
</evidence>
<keyword evidence="4" id="KW-0633">Potassium transport</keyword>
<sequence length="102" mass="11247">LDASSAADRLFRAIIDYVRRILAAFGGLIGGLHRIPFDTLWGPCAQDLSNGLPDKFQYDYEAVRRGGLIFAAVAFVIGMLIIFSGRIRCGRKKRLGAITEDM</sequence>
<reference evidence="13" key="2">
    <citation type="submission" date="2025-09" db="UniProtKB">
        <authorList>
            <consortium name="Ensembl"/>
        </authorList>
    </citation>
    <scope>IDENTIFICATION</scope>
</reference>
<accession>A0A8C5R9I9</accession>
<keyword evidence="14" id="KW-1185">Reference proteome</keyword>
<comment type="subcellular location">
    <subcellularLocation>
        <location evidence="1">Membrane</location>
        <topology evidence="1">Single-pass membrane protein</topology>
    </subcellularLocation>
</comment>
<dbReference type="Ensembl" id="ENSLLET00000051139.1">
    <property type="protein sequence ID" value="ENSLLEP00000049221.1"/>
    <property type="gene ID" value="ENSLLEG00000030979.1"/>
</dbReference>
<dbReference type="Gene3D" id="1.20.5.780">
    <property type="entry name" value="Single helix bin"/>
    <property type="match status" value="1"/>
</dbReference>
<dbReference type="InterPro" id="IPR000272">
    <property type="entry name" value="Ion-transport_regulator_FXYD"/>
</dbReference>
<dbReference type="GO" id="GO:0017080">
    <property type="term" value="F:sodium channel regulator activity"/>
    <property type="evidence" value="ECO:0007669"/>
    <property type="project" value="TreeGrafter"/>
</dbReference>
<keyword evidence="7" id="KW-0630">Potassium</keyword>
<evidence type="ECO:0000256" key="6">
    <source>
        <dbReference type="ARBA" id="ARBA00022692"/>
    </source>
</evidence>
<evidence type="ECO:0000256" key="4">
    <source>
        <dbReference type="ARBA" id="ARBA00022538"/>
    </source>
</evidence>
<organism evidence="13 14">
    <name type="scientific">Leptobrachium leishanense</name>
    <name type="common">Leishan spiny toad</name>
    <dbReference type="NCBI Taxonomy" id="445787"/>
    <lineage>
        <taxon>Eukaryota</taxon>
        <taxon>Metazoa</taxon>
        <taxon>Chordata</taxon>
        <taxon>Craniata</taxon>
        <taxon>Vertebrata</taxon>
        <taxon>Euteleostomi</taxon>
        <taxon>Amphibia</taxon>
        <taxon>Batrachia</taxon>
        <taxon>Anura</taxon>
        <taxon>Pelobatoidea</taxon>
        <taxon>Megophryidae</taxon>
        <taxon>Leptobrachium</taxon>
    </lineage>
</organism>